<comment type="caution">
    <text evidence="5">The sequence shown here is derived from an EMBL/GenBank/DDBJ whole genome shotgun (WGS) entry which is preliminary data.</text>
</comment>
<evidence type="ECO:0000259" key="4">
    <source>
        <dbReference type="PROSITE" id="PS50102"/>
    </source>
</evidence>
<dbReference type="PANTHER" id="PTHR45880:SF1">
    <property type="entry name" value="RNA-BINDING MOTIF PROTEIN, X-LINKED 2"/>
    <property type="match status" value="1"/>
</dbReference>
<dbReference type="PANTHER" id="PTHR45880">
    <property type="entry name" value="RNA-BINDING MOTIF PROTEIN, X-LINKED 2"/>
    <property type="match status" value="1"/>
</dbReference>
<evidence type="ECO:0000313" key="5">
    <source>
        <dbReference type="EMBL" id="OPJ80244.1"/>
    </source>
</evidence>
<name>A0A1V4K737_PATFA</name>
<dbReference type="InterPro" id="IPR051847">
    <property type="entry name" value="RNA_proc/Spliceosome_comp"/>
</dbReference>
<dbReference type="Gene3D" id="3.30.70.330">
    <property type="match status" value="1"/>
</dbReference>
<evidence type="ECO:0000313" key="6">
    <source>
        <dbReference type="Proteomes" id="UP000190648"/>
    </source>
</evidence>
<dbReference type="InterPro" id="IPR035979">
    <property type="entry name" value="RBD_domain_sf"/>
</dbReference>
<reference evidence="5 6" key="1">
    <citation type="submission" date="2016-02" db="EMBL/GenBank/DDBJ databases">
        <title>Band-tailed pigeon sequencing and assembly.</title>
        <authorList>
            <person name="Soares A.E."/>
            <person name="Novak B.J."/>
            <person name="Rice E.S."/>
            <person name="O'Connell B."/>
            <person name="Chang D."/>
            <person name="Weber S."/>
            <person name="Shapiro B."/>
        </authorList>
    </citation>
    <scope>NUCLEOTIDE SEQUENCE [LARGE SCALE GENOMIC DNA]</scope>
    <source>
        <strain evidence="5">BTP2013</strain>
        <tissue evidence="5">Blood</tissue>
    </source>
</reference>
<dbReference type="Pfam" id="PF00076">
    <property type="entry name" value="RRM_1"/>
    <property type="match status" value="1"/>
</dbReference>
<dbReference type="STRING" id="372326.A0A1V4K737"/>
<feature type="region of interest" description="Disordered" evidence="3">
    <location>
        <begin position="728"/>
        <end position="748"/>
    </location>
</feature>
<dbReference type="GO" id="GO:0003723">
    <property type="term" value="F:RNA binding"/>
    <property type="evidence" value="ECO:0007669"/>
    <property type="project" value="UniProtKB-UniRule"/>
</dbReference>
<dbReference type="OrthoDB" id="9941526at2759"/>
<sequence length="1037" mass="115205">MESEKKSDVTSKRRCFNQTSHTYSEKTEHMLVRDVAAGTNISGFGQAHSAKVSELTFSEESLPYLNSSLDADIEIYNKQRMRICCARVDESKEEADALGRACDNTHFNCGVCDDCRQSHLDEDSQLEYLSAHEQDFDDGNSSSKFSEQRGTIGIETLKLIDPVHEVPEGGVTKEQNLVDMSEDCCSEYGVGDPTCLEAAMPELPHLLQASLSPQDSSGMTSDHQEEQTEYHSVVCGSILESHSYGSKEVVCPNLLVCDSLGNEEVKDTPLIGGRLLPQIATSEEVLEKNDEHSQHLNEARQSLTLATGKGPCSSCRPAEAVQFCKCAEDSDFYSCEESVVCTRGASYTVRDAETQFPVSAVLTSKNPFFGVEVADESSCGNTSCLNSVHCETLKKVASDSTVNQAVDASSDFRACFTTSRSTSAQVCLSSRAINTEITMMNKSRPVEWCRESFADVACNTDWSCGACSTEEICSQLTGTVEEHSGANTATGEISSLQEQQVSKNELCSSYLKISTDRLIHLDKQTVKDSTSSCCQKILQRAIEAELQTLNTHYQMCYQHCLKIYKLALEETTCFSRCNRNTELCSSLMLVLEELKENYNRMRMKIKMGIPLNALPPLSVEMKLFPISSPYVPSKFFREDLCYDSVSGTRKADFEAPKLQERKISVNMDNPQTVCLTDASQPSESTSSKTFEEQHKDQDMECGCVKNEEGSEYWFDAKEDLTVPDFSVIPEETEKQQEKQDTVDARETKKNESGNECFIRVGGLSSSVSEGDLRSHFQKYQISDILMCVDSGNYRYAFICFKKTNKAKLAVEEMNEKKIKGKTISVEFVKHSSLVSQILTNKLWPEIQPVDNSQRKDQDKRLTSASNAVKAPYAISAAEKTQLLPIASSKISCSTQVPSETKCPHLKSSSEDSVHYLIGVNQKDTGENFLQKTSAPFSTNSYEAFIPLNTLNLSSFTKLMKKLQEMHPEASRDKIVDALLEVKKNNKVVGRKSNVNKRCLSDDEDSVISLGKFFANPILQLVSGSYCFSSLIYFSRSS</sequence>
<keyword evidence="1 2" id="KW-0694">RNA-binding</keyword>
<dbReference type="EMBL" id="LSYS01004331">
    <property type="protein sequence ID" value="OPJ80244.1"/>
    <property type="molecule type" value="Genomic_DNA"/>
</dbReference>
<dbReference type="GO" id="GO:0005686">
    <property type="term" value="C:U2 snRNP"/>
    <property type="evidence" value="ECO:0007669"/>
    <property type="project" value="TreeGrafter"/>
</dbReference>
<dbReference type="Proteomes" id="UP000190648">
    <property type="component" value="Unassembled WGS sequence"/>
</dbReference>
<dbReference type="InterPro" id="IPR012677">
    <property type="entry name" value="Nucleotide-bd_a/b_plait_sf"/>
</dbReference>
<organism evidence="5 6">
    <name type="scientific">Patagioenas fasciata monilis</name>
    <dbReference type="NCBI Taxonomy" id="372326"/>
    <lineage>
        <taxon>Eukaryota</taxon>
        <taxon>Metazoa</taxon>
        <taxon>Chordata</taxon>
        <taxon>Craniata</taxon>
        <taxon>Vertebrata</taxon>
        <taxon>Euteleostomi</taxon>
        <taxon>Archelosauria</taxon>
        <taxon>Archosauria</taxon>
        <taxon>Dinosauria</taxon>
        <taxon>Saurischia</taxon>
        <taxon>Theropoda</taxon>
        <taxon>Coelurosauria</taxon>
        <taxon>Aves</taxon>
        <taxon>Neognathae</taxon>
        <taxon>Neoaves</taxon>
        <taxon>Columbimorphae</taxon>
        <taxon>Columbiformes</taxon>
        <taxon>Columbidae</taxon>
        <taxon>Patagioenas</taxon>
    </lineage>
</organism>
<dbReference type="GO" id="GO:0071013">
    <property type="term" value="C:catalytic step 2 spliceosome"/>
    <property type="evidence" value="ECO:0007669"/>
    <property type="project" value="TreeGrafter"/>
</dbReference>
<dbReference type="InterPro" id="IPR000504">
    <property type="entry name" value="RRM_dom"/>
</dbReference>
<dbReference type="AlphaFoldDB" id="A0A1V4K737"/>
<accession>A0A1V4K737</accession>
<feature type="domain" description="RRM" evidence="4">
    <location>
        <begin position="756"/>
        <end position="830"/>
    </location>
</feature>
<dbReference type="SMART" id="SM00360">
    <property type="entry name" value="RRM"/>
    <property type="match status" value="1"/>
</dbReference>
<feature type="compositionally biased region" description="Basic and acidic residues" evidence="3">
    <location>
        <begin position="731"/>
        <end position="748"/>
    </location>
</feature>
<proteinExistence type="predicted"/>
<evidence type="ECO:0000256" key="3">
    <source>
        <dbReference type="SAM" id="MobiDB-lite"/>
    </source>
</evidence>
<gene>
    <name evidence="5" type="primary">RBM44</name>
    <name evidence="5" type="ORF">AV530_002606</name>
</gene>
<dbReference type="GO" id="GO:0000398">
    <property type="term" value="P:mRNA splicing, via spliceosome"/>
    <property type="evidence" value="ECO:0007669"/>
    <property type="project" value="TreeGrafter"/>
</dbReference>
<evidence type="ECO:0000256" key="1">
    <source>
        <dbReference type="ARBA" id="ARBA00022884"/>
    </source>
</evidence>
<keyword evidence="6" id="KW-1185">Reference proteome</keyword>
<protein>
    <submittedName>
        <fullName evidence="5">RNA-binding protein 44</fullName>
    </submittedName>
</protein>
<evidence type="ECO:0000256" key="2">
    <source>
        <dbReference type="PROSITE-ProRule" id="PRU00176"/>
    </source>
</evidence>
<dbReference type="PROSITE" id="PS50102">
    <property type="entry name" value="RRM"/>
    <property type="match status" value="1"/>
</dbReference>
<dbReference type="SUPFAM" id="SSF54928">
    <property type="entry name" value="RNA-binding domain, RBD"/>
    <property type="match status" value="1"/>
</dbReference>
<dbReference type="GO" id="GO:0071011">
    <property type="term" value="C:precatalytic spliceosome"/>
    <property type="evidence" value="ECO:0007669"/>
    <property type="project" value="TreeGrafter"/>
</dbReference>